<evidence type="ECO:0000259" key="3">
    <source>
        <dbReference type="Pfam" id="PF13439"/>
    </source>
</evidence>
<name>A7NI69_ROSCS</name>
<dbReference type="STRING" id="383372.Rcas_1068"/>
<keyword evidence="5" id="KW-1185">Reference proteome</keyword>
<dbReference type="OrthoDB" id="9769555at2"/>
<dbReference type="GO" id="GO:0009103">
    <property type="term" value="P:lipopolysaccharide biosynthetic process"/>
    <property type="evidence" value="ECO:0007669"/>
    <property type="project" value="TreeGrafter"/>
</dbReference>
<keyword evidence="1 4" id="KW-0808">Transferase</keyword>
<dbReference type="InterPro" id="IPR028098">
    <property type="entry name" value="Glyco_trans_4-like_N"/>
</dbReference>
<protein>
    <submittedName>
        <fullName evidence="4">Glycosyl transferase group 1</fullName>
    </submittedName>
</protein>
<dbReference type="PANTHER" id="PTHR46401">
    <property type="entry name" value="GLYCOSYLTRANSFERASE WBBK-RELATED"/>
    <property type="match status" value="1"/>
</dbReference>
<gene>
    <name evidence="4" type="ordered locus">Rcas_1068</name>
</gene>
<dbReference type="SUPFAM" id="SSF53756">
    <property type="entry name" value="UDP-Glycosyltransferase/glycogen phosphorylase"/>
    <property type="match status" value="1"/>
</dbReference>
<dbReference type="Proteomes" id="UP000000263">
    <property type="component" value="Chromosome"/>
</dbReference>
<organism evidence="4 5">
    <name type="scientific">Roseiflexus castenholzii (strain DSM 13941 / HLO8)</name>
    <dbReference type="NCBI Taxonomy" id="383372"/>
    <lineage>
        <taxon>Bacteria</taxon>
        <taxon>Bacillati</taxon>
        <taxon>Chloroflexota</taxon>
        <taxon>Chloroflexia</taxon>
        <taxon>Chloroflexales</taxon>
        <taxon>Roseiflexineae</taxon>
        <taxon>Roseiflexaceae</taxon>
        <taxon>Roseiflexus</taxon>
    </lineage>
</organism>
<dbReference type="HOGENOM" id="CLU_009583_27_0_0"/>
<feature type="domain" description="Glycosyltransferase subfamily 4-like N-terminal" evidence="3">
    <location>
        <begin position="16"/>
        <end position="180"/>
    </location>
</feature>
<evidence type="ECO:0000313" key="5">
    <source>
        <dbReference type="Proteomes" id="UP000000263"/>
    </source>
</evidence>
<dbReference type="Pfam" id="PF13439">
    <property type="entry name" value="Glyco_transf_4"/>
    <property type="match status" value="1"/>
</dbReference>
<evidence type="ECO:0000259" key="2">
    <source>
        <dbReference type="Pfam" id="PF00534"/>
    </source>
</evidence>
<dbReference type="CDD" id="cd03809">
    <property type="entry name" value="GT4_MtfB-like"/>
    <property type="match status" value="1"/>
</dbReference>
<dbReference type="AlphaFoldDB" id="A7NI69"/>
<dbReference type="RefSeq" id="WP_012119599.1">
    <property type="nucleotide sequence ID" value="NC_009767.1"/>
</dbReference>
<dbReference type="KEGG" id="rca:Rcas_1068"/>
<sequence>MNIALDLRFVNDHFPGIGRYAFSLASAFAMLDGPHRFIFIVLRDAQVRRSVPNTRYNLTSLLRSPKVRALAAPSPFSVAGQIALPALLRLARADVYHTPYHAFPYTGLPCPVVVTLYDIIPRLFPRESSLRARLFFDLSVRMALHAAQRIVTLSQHSRADLARVYHVPAARIDVVYGAADERFRPTESKHAAAIRARHQLPETFALCVTSDKPHKNVDTLVKAWRLSATAQQSDAPWLILAGHRYRGALAFDHPRIRDLGPVAEADLPALYGSATLFVYPSRYEGFGLTPLEAMACGTPVICSHAGSLTEVVGDAALLVDPDDPQALAEAIDRAFADPTLRASLRAAGLARAASFSWHRAAQEILAVYERV</sequence>
<dbReference type="EMBL" id="CP000804">
    <property type="protein sequence ID" value="ABU57169.1"/>
    <property type="molecule type" value="Genomic_DNA"/>
</dbReference>
<dbReference type="GO" id="GO:0016757">
    <property type="term" value="F:glycosyltransferase activity"/>
    <property type="evidence" value="ECO:0007669"/>
    <property type="project" value="InterPro"/>
</dbReference>
<reference evidence="4 5" key="1">
    <citation type="submission" date="2007-08" db="EMBL/GenBank/DDBJ databases">
        <title>Complete sequence of Roseiflexus castenholzii DSM 13941.</title>
        <authorList>
            <consortium name="US DOE Joint Genome Institute"/>
            <person name="Copeland A."/>
            <person name="Lucas S."/>
            <person name="Lapidus A."/>
            <person name="Barry K."/>
            <person name="Glavina del Rio T."/>
            <person name="Dalin E."/>
            <person name="Tice H."/>
            <person name="Pitluck S."/>
            <person name="Thompson L.S."/>
            <person name="Brettin T."/>
            <person name="Bruce D."/>
            <person name="Detter J.C."/>
            <person name="Han C."/>
            <person name="Tapia R."/>
            <person name="Schmutz J."/>
            <person name="Larimer F."/>
            <person name="Land M."/>
            <person name="Hauser L."/>
            <person name="Kyrpides N."/>
            <person name="Mikhailova N."/>
            <person name="Bryant D.A."/>
            <person name="Hanada S."/>
            <person name="Tsukatani Y."/>
            <person name="Richardson P."/>
        </authorList>
    </citation>
    <scope>NUCLEOTIDE SEQUENCE [LARGE SCALE GENOMIC DNA]</scope>
    <source>
        <strain evidence="5">DSM 13941 / HLO8</strain>
    </source>
</reference>
<dbReference type="CAZy" id="GT4">
    <property type="family name" value="Glycosyltransferase Family 4"/>
</dbReference>
<dbReference type="Gene3D" id="3.40.50.2000">
    <property type="entry name" value="Glycogen Phosphorylase B"/>
    <property type="match status" value="2"/>
</dbReference>
<dbReference type="eggNOG" id="COG0438">
    <property type="taxonomic scope" value="Bacteria"/>
</dbReference>
<dbReference type="PANTHER" id="PTHR46401:SF2">
    <property type="entry name" value="GLYCOSYLTRANSFERASE WBBK-RELATED"/>
    <property type="match status" value="1"/>
</dbReference>
<accession>A7NI69</accession>
<dbReference type="Pfam" id="PF00534">
    <property type="entry name" value="Glycos_transf_1"/>
    <property type="match status" value="1"/>
</dbReference>
<feature type="domain" description="Glycosyl transferase family 1" evidence="2">
    <location>
        <begin position="201"/>
        <end position="348"/>
    </location>
</feature>
<dbReference type="InterPro" id="IPR001296">
    <property type="entry name" value="Glyco_trans_1"/>
</dbReference>
<proteinExistence type="predicted"/>
<evidence type="ECO:0000313" key="4">
    <source>
        <dbReference type="EMBL" id="ABU57169.1"/>
    </source>
</evidence>
<evidence type="ECO:0000256" key="1">
    <source>
        <dbReference type="ARBA" id="ARBA00022679"/>
    </source>
</evidence>